<dbReference type="InterPro" id="IPR036397">
    <property type="entry name" value="RNaseH_sf"/>
</dbReference>
<dbReference type="Pfam" id="PF13358">
    <property type="entry name" value="DDE_3"/>
    <property type="match status" value="1"/>
</dbReference>
<evidence type="ECO:0000259" key="8">
    <source>
        <dbReference type="Pfam" id="PF13358"/>
    </source>
</evidence>
<name>Q2GNI7_CHAGB</name>
<dbReference type="EC" id="4.1.3.4" evidence="3"/>
<dbReference type="UniPathway" id="UPA00896">
    <property type="reaction ID" value="UER00863"/>
</dbReference>
<proteinExistence type="inferred from homology"/>
<evidence type="ECO:0000313" key="9">
    <source>
        <dbReference type="EMBL" id="EAQ84063.1"/>
    </source>
</evidence>
<comment type="similarity">
    <text evidence="2">Belongs to the HMG-CoA lyase family.</text>
</comment>
<reference evidence="10" key="1">
    <citation type="journal article" date="2015" name="Genome Announc.">
        <title>Draft genome sequence of the cellulolytic fungus Chaetomium globosum.</title>
        <authorList>
            <person name="Cuomo C.A."/>
            <person name="Untereiner W.A."/>
            <person name="Ma L.-J."/>
            <person name="Grabherr M."/>
            <person name="Birren B.W."/>
        </authorList>
    </citation>
    <scope>NUCLEOTIDE SEQUENCE [LARGE SCALE GENOMIC DNA]</scope>
    <source>
        <strain evidence="10">ATCC 6205 / CBS 148.51 / DSM 1962 / NBRC 6347 / NRRL 1970</strain>
    </source>
</reference>
<dbReference type="InterPro" id="IPR013785">
    <property type="entry name" value="Aldolase_TIM"/>
</dbReference>
<evidence type="ECO:0000256" key="4">
    <source>
        <dbReference type="ARBA" id="ARBA00022723"/>
    </source>
</evidence>
<evidence type="ECO:0000259" key="7">
    <source>
        <dbReference type="Pfam" id="PF00682"/>
    </source>
</evidence>
<keyword evidence="5" id="KW-0456">Lyase</keyword>
<evidence type="ECO:0000256" key="6">
    <source>
        <dbReference type="ARBA" id="ARBA00049877"/>
    </source>
</evidence>
<evidence type="ECO:0000256" key="2">
    <source>
        <dbReference type="ARBA" id="ARBA00009405"/>
    </source>
</evidence>
<dbReference type="Pfam" id="PF00682">
    <property type="entry name" value="HMGL-like"/>
    <property type="match status" value="1"/>
</dbReference>
<feature type="domain" description="Pyruvate carboxyltransferase" evidence="7">
    <location>
        <begin position="488"/>
        <end position="551"/>
    </location>
</feature>
<dbReference type="InterPro" id="IPR012337">
    <property type="entry name" value="RNaseH-like_sf"/>
</dbReference>
<dbReference type="SUPFAM" id="SSF51569">
    <property type="entry name" value="Aldolase"/>
    <property type="match status" value="1"/>
</dbReference>
<comment type="pathway">
    <text evidence="1">Metabolic intermediate metabolism; (S)-3-hydroxy-3-methylglutaryl-CoA degradation; acetoacetate from (S)-3-hydroxy-3-methylglutaryl-CoA: step 1/1.</text>
</comment>
<dbReference type="GO" id="GO:0003676">
    <property type="term" value="F:nucleic acid binding"/>
    <property type="evidence" value="ECO:0007669"/>
    <property type="project" value="InterPro"/>
</dbReference>
<dbReference type="GeneID" id="4396176"/>
<dbReference type="InterPro" id="IPR038717">
    <property type="entry name" value="Tc1-like_DDE_dom"/>
</dbReference>
<evidence type="ECO:0000256" key="5">
    <source>
        <dbReference type="ARBA" id="ARBA00023239"/>
    </source>
</evidence>
<dbReference type="InterPro" id="IPR043594">
    <property type="entry name" value="HMGL"/>
</dbReference>
<dbReference type="eggNOG" id="KOG2368">
    <property type="taxonomic scope" value="Eukaryota"/>
</dbReference>
<evidence type="ECO:0000256" key="3">
    <source>
        <dbReference type="ARBA" id="ARBA00012910"/>
    </source>
</evidence>
<dbReference type="GO" id="GO:0004419">
    <property type="term" value="F:hydroxymethylglutaryl-CoA lyase activity"/>
    <property type="evidence" value="ECO:0007669"/>
    <property type="project" value="UniProtKB-EC"/>
</dbReference>
<dbReference type="InterPro" id="IPR000891">
    <property type="entry name" value="PYR_CT"/>
</dbReference>
<dbReference type="SUPFAM" id="SSF53098">
    <property type="entry name" value="Ribonuclease H-like"/>
    <property type="match status" value="1"/>
</dbReference>
<dbReference type="EMBL" id="CH408035">
    <property type="protein sequence ID" value="EAQ84063.1"/>
    <property type="molecule type" value="Genomic_DNA"/>
</dbReference>
<keyword evidence="10" id="KW-1185">Reference proteome</keyword>
<comment type="catalytic activity">
    <reaction evidence="6">
        <text>(3S)-3-hydroxy-3-methylglutaryl-CoA = acetoacetate + acetyl-CoA</text>
        <dbReference type="Rhea" id="RHEA:24404"/>
        <dbReference type="ChEBI" id="CHEBI:13705"/>
        <dbReference type="ChEBI" id="CHEBI:43074"/>
        <dbReference type="ChEBI" id="CHEBI:57288"/>
        <dbReference type="EC" id="4.1.3.4"/>
    </reaction>
</comment>
<dbReference type="GO" id="GO:0046872">
    <property type="term" value="F:metal ion binding"/>
    <property type="evidence" value="ECO:0007669"/>
    <property type="project" value="UniProtKB-KW"/>
</dbReference>
<dbReference type="InParanoid" id="Q2GNI7"/>
<evidence type="ECO:0000313" key="10">
    <source>
        <dbReference type="Proteomes" id="UP000001056"/>
    </source>
</evidence>
<accession>Q2GNI7</accession>
<feature type="domain" description="Tc1-like transposase DDE" evidence="8">
    <location>
        <begin position="106"/>
        <end position="187"/>
    </location>
</feature>
<dbReference type="GO" id="GO:0006552">
    <property type="term" value="P:L-leucine catabolic process"/>
    <property type="evidence" value="ECO:0007669"/>
    <property type="project" value="TreeGrafter"/>
</dbReference>
<evidence type="ECO:0000256" key="1">
    <source>
        <dbReference type="ARBA" id="ARBA00005143"/>
    </source>
</evidence>
<dbReference type="VEuPathDB" id="FungiDB:CHGG_10467"/>
<dbReference type="STRING" id="306901.Q2GNI7"/>
<dbReference type="GO" id="GO:0046951">
    <property type="term" value="P:ketone body biosynthetic process"/>
    <property type="evidence" value="ECO:0007669"/>
    <property type="project" value="TreeGrafter"/>
</dbReference>
<dbReference type="CDD" id="cd07938">
    <property type="entry name" value="DRE_TIM_HMGL"/>
    <property type="match status" value="1"/>
</dbReference>
<dbReference type="OrthoDB" id="1905920at2759"/>
<gene>
    <name evidence="9" type="ORF">CHGG_10467</name>
</gene>
<dbReference type="RefSeq" id="XP_001228394.1">
    <property type="nucleotide sequence ID" value="XM_001228393.1"/>
</dbReference>
<sequence length="595" mass="66387">MWEMGLVALSRLPKVVNRVTNCGGTDVLLKKLWWQPLSPKSPTRQSADVSAPTTYANGKHKREYLSPSKMLGRANITIMVWATVWRGGRSDIVIMERDEDAPRKGYTANSYQKALQEGLLPHYDGTRHFQQDNAKIHVAELTRKWLAERGIEWMYWPAHSPDLNPIEHVWAALKRNLRKMFPDLWELKKNALDVEEFKEKLRAAWRAIDQALIDRLIDSMPRRLAAVKKAREMQAAGFWWGVWRLLNPKCHHVSWIGLVHSTPMLCAHDAAQPLVRTSSSATDSRHQALLLLIDGLINTYKMARYALLSRRLLASRPYVRNARTFATASDQQRASSDYRVKLVEVGPRDGLQNEKRAIPLATKLELIERLAKTGLTTIEAGSFVSPKWDKPALEIAVFASATESFSQRNLNCDIATSLARFRDVIQAAKDTHALRVRAYISVVLGCPFEGYDVDPHRVAHVATELLEMGADEIALRDTTRDGDCAEDALVNTAVALEHGIRTFDCSVGGLGGCPYSPGATGNVATEDVVYFMETLGMDTGVDLDGVVDVGEWITREIGKENASTVGKAVLGARKRTEADKETARLGGEVNKQICL</sequence>
<dbReference type="AlphaFoldDB" id="Q2GNI7"/>
<dbReference type="Gene3D" id="3.30.420.10">
    <property type="entry name" value="Ribonuclease H-like superfamily/Ribonuclease H"/>
    <property type="match status" value="1"/>
</dbReference>
<dbReference type="PANTHER" id="PTHR42738">
    <property type="entry name" value="HYDROXYMETHYLGLUTARYL-COA LYASE"/>
    <property type="match status" value="1"/>
</dbReference>
<dbReference type="Proteomes" id="UP000001056">
    <property type="component" value="Unassembled WGS sequence"/>
</dbReference>
<organism evidence="9 10">
    <name type="scientific">Chaetomium globosum (strain ATCC 6205 / CBS 148.51 / DSM 1962 / NBRC 6347 / NRRL 1970)</name>
    <name type="common">Soil fungus</name>
    <dbReference type="NCBI Taxonomy" id="306901"/>
    <lineage>
        <taxon>Eukaryota</taxon>
        <taxon>Fungi</taxon>
        <taxon>Dikarya</taxon>
        <taxon>Ascomycota</taxon>
        <taxon>Pezizomycotina</taxon>
        <taxon>Sordariomycetes</taxon>
        <taxon>Sordariomycetidae</taxon>
        <taxon>Sordariales</taxon>
        <taxon>Chaetomiaceae</taxon>
        <taxon>Chaetomium</taxon>
    </lineage>
</organism>
<dbReference type="HOGENOM" id="CLU_458540_0_0_1"/>
<dbReference type="Gene3D" id="3.20.20.70">
    <property type="entry name" value="Aldolase class I"/>
    <property type="match status" value="3"/>
</dbReference>
<keyword evidence="4" id="KW-0479">Metal-binding</keyword>
<dbReference type="PANTHER" id="PTHR42738:SF7">
    <property type="entry name" value="HYDROXYMETHYLGLUTARYL-COA LYASE"/>
    <property type="match status" value="1"/>
</dbReference>
<protein>
    <recommendedName>
        <fullName evidence="3">hydroxymethylglutaryl-CoA lyase</fullName>
        <ecNumber evidence="3">4.1.3.4</ecNumber>
    </recommendedName>
</protein>